<gene>
    <name evidence="3" type="ORF">EJ04DRAFT_215977</name>
</gene>
<evidence type="ECO:0000256" key="1">
    <source>
        <dbReference type="SAM" id="MobiDB-lite"/>
    </source>
</evidence>
<dbReference type="Proteomes" id="UP000799444">
    <property type="component" value="Unassembled WGS sequence"/>
</dbReference>
<dbReference type="EMBL" id="ML996136">
    <property type="protein sequence ID" value="KAF2735429.1"/>
    <property type="molecule type" value="Genomic_DNA"/>
</dbReference>
<proteinExistence type="predicted"/>
<feature type="compositionally biased region" description="Basic residues" evidence="1">
    <location>
        <begin position="84"/>
        <end position="93"/>
    </location>
</feature>
<keyword evidence="4" id="KW-1185">Reference proteome</keyword>
<evidence type="ECO:0000256" key="2">
    <source>
        <dbReference type="SAM" id="SignalP"/>
    </source>
</evidence>
<feature type="region of interest" description="Disordered" evidence="1">
    <location>
        <begin position="79"/>
        <end position="98"/>
    </location>
</feature>
<keyword evidence="2" id="KW-0732">Signal</keyword>
<feature type="chain" id="PRO_5040430112" description="Secreted protein" evidence="2">
    <location>
        <begin position="30"/>
        <end position="165"/>
    </location>
</feature>
<dbReference type="AlphaFoldDB" id="A0A9P4QYX7"/>
<organism evidence="3 4">
    <name type="scientific">Polyplosphaeria fusca</name>
    <dbReference type="NCBI Taxonomy" id="682080"/>
    <lineage>
        <taxon>Eukaryota</taxon>
        <taxon>Fungi</taxon>
        <taxon>Dikarya</taxon>
        <taxon>Ascomycota</taxon>
        <taxon>Pezizomycotina</taxon>
        <taxon>Dothideomycetes</taxon>
        <taxon>Pleosporomycetidae</taxon>
        <taxon>Pleosporales</taxon>
        <taxon>Tetraplosphaeriaceae</taxon>
        <taxon>Polyplosphaeria</taxon>
    </lineage>
</organism>
<accession>A0A9P4QYX7</accession>
<name>A0A9P4QYX7_9PLEO</name>
<protein>
    <recommendedName>
        <fullName evidence="5">Secreted protein</fullName>
    </recommendedName>
</protein>
<evidence type="ECO:0000313" key="3">
    <source>
        <dbReference type="EMBL" id="KAF2735429.1"/>
    </source>
</evidence>
<sequence>MQLSAQRSVSCAAKATVLFFLCDSMLVVGDGCRSSDLQRGKRGKIRLGGGSVFKRASERGNGKRGLRVGVSLSWTGEKNNKASTHTRARKSHGRGSQLGGRMAGLARLMFSWPGNPFFLVDELLCFRLVGFVRFLHLRSRDGCASSEITARVPTPHTHATVETRS</sequence>
<reference evidence="3" key="1">
    <citation type="journal article" date="2020" name="Stud. Mycol.">
        <title>101 Dothideomycetes genomes: a test case for predicting lifestyles and emergence of pathogens.</title>
        <authorList>
            <person name="Haridas S."/>
            <person name="Albert R."/>
            <person name="Binder M."/>
            <person name="Bloem J."/>
            <person name="Labutti K."/>
            <person name="Salamov A."/>
            <person name="Andreopoulos B."/>
            <person name="Baker S."/>
            <person name="Barry K."/>
            <person name="Bills G."/>
            <person name="Bluhm B."/>
            <person name="Cannon C."/>
            <person name="Castanera R."/>
            <person name="Culley D."/>
            <person name="Daum C."/>
            <person name="Ezra D."/>
            <person name="Gonzalez J."/>
            <person name="Henrissat B."/>
            <person name="Kuo A."/>
            <person name="Liang C."/>
            <person name="Lipzen A."/>
            <person name="Lutzoni F."/>
            <person name="Magnuson J."/>
            <person name="Mondo S."/>
            <person name="Nolan M."/>
            <person name="Ohm R."/>
            <person name="Pangilinan J."/>
            <person name="Park H.-J."/>
            <person name="Ramirez L."/>
            <person name="Alfaro M."/>
            <person name="Sun H."/>
            <person name="Tritt A."/>
            <person name="Yoshinaga Y."/>
            <person name="Zwiers L.-H."/>
            <person name="Turgeon B."/>
            <person name="Goodwin S."/>
            <person name="Spatafora J."/>
            <person name="Crous P."/>
            <person name="Grigoriev I."/>
        </authorList>
    </citation>
    <scope>NUCLEOTIDE SEQUENCE</scope>
    <source>
        <strain evidence="3">CBS 125425</strain>
    </source>
</reference>
<comment type="caution">
    <text evidence="3">The sequence shown here is derived from an EMBL/GenBank/DDBJ whole genome shotgun (WGS) entry which is preliminary data.</text>
</comment>
<evidence type="ECO:0008006" key="5">
    <source>
        <dbReference type="Google" id="ProtNLM"/>
    </source>
</evidence>
<evidence type="ECO:0000313" key="4">
    <source>
        <dbReference type="Proteomes" id="UP000799444"/>
    </source>
</evidence>
<feature type="signal peptide" evidence="2">
    <location>
        <begin position="1"/>
        <end position="29"/>
    </location>
</feature>